<dbReference type="AlphaFoldDB" id="A0A0F3PEQ6"/>
<comment type="caution">
    <text evidence="1">The sequence shown here is derived from an EMBL/GenBank/DDBJ whole genome shotgun (WGS) entry which is preliminary data.</text>
</comment>
<name>A0A0F3PEQ6_RICRH</name>
<protein>
    <submittedName>
        <fullName evidence="1">Uncharacterized protein</fullName>
    </submittedName>
</protein>
<evidence type="ECO:0000313" key="1">
    <source>
        <dbReference type="EMBL" id="KJV78768.1"/>
    </source>
</evidence>
<organism evidence="1 2">
    <name type="scientific">Rickettsia rhipicephali str. Ect</name>
    <dbReference type="NCBI Taxonomy" id="1359199"/>
    <lineage>
        <taxon>Bacteria</taxon>
        <taxon>Pseudomonadati</taxon>
        <taxon>Pseudomonadota</taxon>
        <taxon>Alphaproteobacteria</taxon>
        <taxon>Rickettsiales</taxon>
        <taxon>Rickettsiaceae</taxon>
        <taxon>Rickettsieae</taxon>
        <taxon>Rickettsia</taxon>
        <taxon>spotted fever group</taxon>
    </lineage>
</organism>
<dbReference type="EMBL" id="LAOC01000001">
    <property type="protein sequence ID" value="KJV78768.1"/>
    <property type="molecule type" value="Genomic_DNA"/>
</dbReference>
<accession>A0A0F3PEQ6</accession>
<reference evidence="1 2" key="1">
    <citation type="submission" date="2015-01" db="EMBL/GenBank/DDBJ databases">
        <title>Genome Sequencing of Rickettsiales.</title>
        <authorList>
            <person name="Daugherty S.C."/>
            <person name="Su Q."/>
            <person name="Abolude K."/>
            <person name="Beier-Sexton M."/>
            <person name="Carlyon J.A."/>
            <person name="Carter R."/>
            <person name="Day N.P."/>
            <person name="Dumler S.J."/>
            <person name="Dyachenko V."/>
            <person name="Godinez A."/>
            <person name="Kurtti T.J."/>
            <person name="Lichay M."/>
            <person name="Mullins K.E."/>
            <person name="Ott S."/>
            <person name="Pappas-Brown V."/>
            <person name="Paris D.H."/>
            <person name="Patel P."/>
            <person name="Richards A.L."/>
            <person name="Sadzewicz L."/>
            <person name="Sears K."/>
            <person name="Seidman D."/>
            <person name="Sengamalay N."/>
            <person name="Stenos J."/>
            <person name="Tallon L.J."/>
            <person name="Vincent G."/>
            <person name="Fraser C.M."/>
            <person name="Munderloh U."/>
            <person name="Dunning-Hotopp J.C."/>
        </authorList>
    </citation>
    <scope>NUCLEOTIDE SEQUENCE [LARGE SCALE GENOMIC DNA]</scope>
    <source>
        <strain evidence="1 2">Ect</strain>
    </source>
</reference>
<sequence>METTALASFNLGEVWKIWFCDKNFKDLPTLDQSLICTHLYRYIAKAILLTNTLNVPSSYENEFNIVKKAHLNFVNYLNSLEQSLTRIEKATDKYNEDHKIASWLTEKSALVSNHSGKIAITYVSLIVGVIALRSYVIDEKDPWYELCALPTTSLAMLQILCKIN</sequence>
<gene>
    <name evidence="1" type="ORF">RMAECT_0180</name>
</gene>
<proteinExistence type="predicted"/>
<dbReference type="PATRIC" id="fig|1359199.3.peg.172"/>
<dbReference type="RefSeq" id="WP_231288573.1">
    <property type="nucleotide sequence ID" value="NZ_LAOC01000001.1"/>
</dbReference>
<dbReference type="Proteomes" id="UP000033591">
    <property type="component" value="Unassembled WGS sequence"/>
</dbReference>
<evidence type="ECO:0000313" key="2">
    <source>
        <dbReference type="Proteomes" id="UP000033591"/>
    </source>
</evidence>